<accession>A0AAV2YU89</accession>
<organism evidence="1 2">
    <name type="scientific">Lagenidium giganteum</name>
    <dbReference type="NCBI Taxonomy" id="4803"/>
    <lineage>
        <taxon>Eukaryota</taxon>
        <taxon>Sar</taxon>
        <taxon>Stramenopiles</taxon>
        <taxon>Oomycota</taxon>
        <taxon>Peronosporomycetes</taxon>
        <taxon>Pythiales</taxon>
        <taxon>Pythiaceae</taxon>
    </lineage>
</organism>
<dbReference type="Proteomes" id="UP001146120">
    <property type="component" value="Unassembled WGS sequence"/>
</dbReference>
<protein>
    <submittedName>
        <fullName evidence="1">Uncharacterized protein</fullName>
    </submittedName>
</protein>
<sequence>MPSPTADAETRAELADLRVIVLELKAAVAAAKSSEAAPRTNITPAEDQATEIEVTRTLPNAQGELSSAHLRNLCAAMFPVASKVKSQYQPLPGHSLAAHRMFKDLSLPAVSGKYSSPTAFVLALRGMDCVRFKSAMPVMVALYRGRLGARGASVMMFRDRPEFDLLKKGSSNANYVLDFCSSVLLPPSPSCYSYDDLLDAIHGLTTMANEVWYDHMRMLLSRLRTFVFKNKSADPVQLPVRVDLTRMYVDKFMGLAMGAIQSEWEKWW</sequence>
<evidence type="ECO:0000313" key="1">
    <source>
        <dbReference type="EMBL" id="DAZ97846.1"/>
    </source>
</evidence>
<dbReference type="EMBL" id="DAKRPA010000124">
    <property type="protein sequence ID" value="DAZ97846.1"/>
    <property type="molecule type" value="Genomic_DNA"/>
</dbReference>
<reference evidence="1" key="2">
    <citation type="journal article" date="2023" name="Microbiol Resour">
        <title>Decontamination and Annotation of the Draft Genome Sequence of the Oomycete Lagenidium giganteum ARSEF 373.</title>
        <authorList>
            <person name="Morgan W.R."/>
            <person name="Tartar A."/>
        </authorList>
    </citation>
    <scope>NUCLEOTIDE SEQUENCE</scope>
    <source>
        <strain evidence="1">ARSEF 373</strain>
    </source>
</reference>
<name>A0AAV2YU89_9STRA</name>
<comment type="caution">
    <text evidence="1">The sequence shown here is derived from an EMBL/GenBank/DDBJ whole genome shotgun (WGS) entry which is preliminary data.</text>
</comment>
<gene>
    <name evidence="1" type="ORF">N0F65_002516</name>
</gene>
<dbReference type="AlphaFoldDB" id="A0AAV2YU89"/>
<proteinExistence type="predicted"/>
<reference evidence="1" key="1">
    <citation type="submission" date="2022-11" db="EMBL/GenBank/DDBJ databases">
        <authorList>
            <person name="Morgan W.R."/>
            <person name="Tartar A."/>
        </authorList>
    </citation>
    <scope>NUCLEOTIDE SEQUENCE</scope>
    <source>
        <strain evidence="1">ARSEF 373</strain>
    </source>
</reference>
<evidence type="ECO:0000313" key="2">
    <source>
        <dbReference type="Proteomes" id="UP001146120"/>
    </source>
</evidence>
<keyword evidence="2" id="KW-1185">Reference proteome</keyword>